<sequence>MTVCKILSTVVTAVLNVLRLKWQDLHPDSVPVLSVDLTPSLAAVPVLSVDLTPSPAAVPVLSVDLTPSPAAVPVLSVDLRQFPAAVPMTQTVDLSLFPAAINLHFLGLNLSVGNAALLALTYRATTQQTVRSHQEDHGSLLPCSLLDFPHVTLQNQLETSFSIPAHPEASSTHIASDFGESLSPNKTFQEGQVSSYVDSLLRNLKSLETSSPHSSSDHGDPLSPNKMFQKGPVSSYVDNIFRSLRHQPASCLQETMSKLGHSFDELCLLAHDIVESYELHLRVLQMRRNLDMHLDTCRWIWSEKYLQHQADLESDILARKLAEVS</sequence>
<reference evidence="2 3" key="1">
    <citation type="submission" date="2017-08" db="EMBL/GenBank/DDBJ databases">
        <title>Acidophilic green algal genome provides insights into adaptation to an acidic environment.</title>
        <authorList>
            <person name="Hirooka S."/>
            <person name="Hirose Y."/>
            <person name="Kanesaki Y."/>
            <person name="Higuchi S."/>
            <person name="Fujiwara T."/>
            <person name="Onuma R."/>
            <person name="Era A."/>
            <person name="Ohbayashi R."/>
            <person name="Uzuka A."/>
            <person name="Nozaki H."/>
            <person name="Yoshikawa H."/>
            <person name="Miyagishima S.Y."/>
        </authorList>
    </citation>
    <scope>NUCLEOTIDE SEQUENCE [LARGE SCALE GENOMIC DNA]</scope>
    <source>
        <strain evidence="2 3">NIES-2499</strain>
    </source>
</reference>
<protein>
    <submittedName>
        <fullName evidence="2">Uncharacterized protein</fullName>
    </submittedName>
</protein>
<evidence type="ECO:0000313" key="3">
    <source>
        <dbReference type="Proteomes" id="UP000232323"/>
    </source>
</evidence>
<dbReference type="AlphaFoldDB" id="A0A250X685"/>
<name>A0A250X685_9CHLO</name>
<organism evidence="2 3">
    <name type="scientific">Chlamydomonas eustigma</name>
    <dbReference type="NCBI Taxonomy" id="1157962"/>
    <lineage>
        <taxon>Eukaryota</taxon>
        <taxon>Viridiplantae</taxon>
        <taxon>Chlorophyta</taxon>
        <taxon>core chlorophytes</taxon>
        <taxon>Chlorophyceae</taxon>
        <taxon>CS clade</taxon>
        <taxon>Chlamydomonadales</taxon>
        <taxon>Chlamydomonadaceae</taxon>
        <taxon>Chlamydomonas</taxon>
    </lineage>
</organism>
<dbReference type="Proteomes" id="UP000232323">
    <property type="component" value="Unassembled WGS sequence"/>
</dbReference>
<evidence type="ECO:0000256" key="1">
    <source>
        <dbReference type="SAM" id="MobiDB-lite"/>
    </source>
</evidence>
<evidence type="ECO:0000313" key="2">
    <source>
        <dbReference type="EMBL" id="GAX78556.1"/>
    </source>
</evidence>
<dbReference type="EMBL" id="BEGY01000033">
    <property type="protein sequence ID" value="GAX78556.1"/>
    <property type="molecule type" value="Genomic_DNA"/>
</dbReference>
<keyword evidence="3" id="KW-1185">Reference proteome</keyword>
<accession>A0A250X685</accession>
<proteinExistence type="predicted"/>
<feature type="region of interest" description="Disordered" evidence="1">
    <location>
        <begin position="208"/>
        <end position="228"/>
    </location>
</feature>
<comment type="caution">
    <text evidence="2">The sequence shown here is derived from an EMBL/GenBank/DDBJ whole genome shotgun (WGS) entry which is preliminary data.</text>
</comment>
<gene>
    <name evidence="2" type="ORF">CEUSTIGMA_g5996.t1</name>
</gene>